<dbReference type="PIRSF" id="PIRSF002181">
    <property type="entry name" value="Ribosomal_L13"/>
    <property type="match status" value="1"/>
</dbReference>
<dbReference type="Proteomes" id="UP000007954">
    <property type="component" value="Chromosome"/>
</dbReference>
<evidence type="ECO:0000256" key="2">
    <source>
        <dbReference type="ARBA" id="ARBA00022980"/>
    </source>
</evidence>
<dbReference type="HOGENOM" id="CLU_076922_1_0_2"/>
<comment type="similarity">
    <text evidence="1 4">Belongs to the universal ribosomal protein uL13 family.</text>
</comment>
<reference evidence="5 6" key="1">
    <citation type="journal article" date="2011" name="PLoS ONE">
        <title>Haloquadratum walsbyi: limited diversity in a global pond.</title>
        <authorList>
            <person name="Dyall-Smith M."/>
            <person name="Pfeiffer F."/>
            <person name="Klee K."/>
            <person name="Palm P."/>
            <person name="Gross K."/>
            <person name="Schuster S.C."/>
            <person name="Rampp M."/>
            <person name="Oesterhelt D."/>
        </authorList>
    </citation>
    <scope>NUCLEOTIDE SEQUENCE [LARGE SCALE GENOMIC DNA]</scope>
    <source>
        <strain evidence="6">DSM 16854 / JCM 12705 / C23</strain>
    </source>
</reference>
<dbReference type="InterPro" id="IPR005755">
    <property type="entry name" value="Ribosomal_uL13_euk/arc"/>
</dbReference>
<dbReference type="OrthoDB" id="7668at2157"/>
<accession>G0LM05</accession>
<dbReference type="GO" id="GO:0006412">
    <property type="term" value="P:translation"/>
    <property type="evidence" value="ECO:0007669"/>
    <property type="project" value="UniProtKB-UniRule"/>
</dbReference>
<dbReference type="PANTHER" id="PTHR11545">
    <property type="entry name" value="RIBOSOMAL PROTEIN L13"/>
    <property type="match status" value="1"/>
</dbReference>
<dbReference type="AlphaFoldDB" id="G0LM05"/>
<proteinExistence type="inferred from homology"/>
<evidence type="ECO:0000256" key="4">
    <source>
        <dbReference type="HAMAP-Rule" id="MF_01366"/>
    </source>
</evidence>
<sequence length="145" mass="15604">MSLAEFDADVVINAQNCIVGRVASEVAQRALEGETVAIVNVEDAVITGSEEDVMSVYETRSELGSDQGPAYPSRPDGIFKRAVRGMLPYKSDRGREALSNVRTYVGNPYDDDGEAIDGTTLDRLSNIKFLSLGEVSANLGATVTW</sequence>
<evidence type="ECO:0000313" key="5">
    <source>
        <dbReference type="EMBL" id="CCC41125.1"/>
    </source>
</evidence>
<protein>
    <recommendedName>
        <fullName evidence="4">Large ribosomal subunit protein uL13</fullName>
    </recommendedName>
</protein>
<dbReference type="GO" id="GO:0003735">
    <property type="term" value="F:structural constituent of ribosome"/>
    <property type="evidence" value="ECO:0007669"/>
    <property type="project" value="UniProtKB-UniRule"/>
</dbReference>
<dbReference type="NCBIfam" id="TIGR01077">
    <property type="entry name" value="L13_A_E"/>
    <property type="match status" value="1"/>
</dbReference>
<gene>
    <name evidence="4 5" type="primary">rpl13</name>
    <name evidence="5" type="ordered locus">Hqrw_3354</name>
</gene>
<dbReference type="InterPro" id="IPR005823">
    <property type="entry name" value="Ribosomal_uL13_bac-type"/>
</dbReference>
<dbReference type="HAMAP" id="MF_01366">
    <property type="entry name" value="Ribosomal_uL13"/>
    <property type="match status" value="1"/>
</dbReference>
<keyword evidence="3 4" id="KW-0687">Ribonucleoprotein</keyword>
<evidence type="ECO:0000256" key="3">
    <source>
        <dbReference type="ARBA" id="ARBA00023274"/>
    </source>
</evidence>
<dbReference type="GO" id="GO:0003729">
    <property type="term" value="F:mRNA binding"/>
    <property type="evidence" value="ECO:0007669"/>
    <property type="project" value="TreeGrafter"/>
</dbReference>
<dbReference type="SUPFAM" id="SSF52161">
    <property type="entry name" value="Ribosomal protein L13"/>
    <property type="match status" value="1"/>
</dbReference>
<dbReference type="GO" id="GO:0022625">
    <property type="term" value="C:cytosolic large ribosomal subunit"/>
    <property type="evidence" value="ECO:0007669"/>
    <property type="project" value="UniProtKB-UniRule"/>
</dbReference>
<dbReference type="InterPro" id="IPR036899">
    <property type="entry name" value="Ribosomal_uL13_sf"/>
</dbReference>
<dbReference type="InterPro" id="IPR005822">
    <property type="entry name" value="Ribosomal_uL13"/>
</dbReference>
<dbReference type="Pfam" id="PF00572">
    <property type="entry name" value="Ribosomal_L13"/>
    <property type="match status" value="1"/>
</dbReference>
<keyword evidence="2 4" id="KW-0689">Ribosomal protein</keyword>
<evidence type="ECO:0000313" key="6">
    <source>
        <dbReference type="Proteomes" id="UP000007954"/>
    </source>
</evidence>
<comment type="subunit">
    <text evidence="4">Part of the 50S ribosomal subunit.</text>
</comment>
<name>G0LM05_HALWC</name>
<dbReference type="PANTHER" id="PTHR11545:SF3">
    <property type="entry name" value="LARGE RIBOSOMAL SUBUNIT PROTEIN UL13"/>
    <property type="match status" value="1"/>
</dbReference>
<dbReference type="RefSeq" id="WP_014556566.1">
    <property type="nucleotide sequence ID" value="NC_017459.1"/>
</dbReference>
<organism evidence="5 6">
    <name type="scientific">Haloquadratum walsbyi (strain DSM 16854 / JCM 12705 / C23)</name>
    <dbReference type="NCBI Taxonomy" id="768065"/>
    <lineage>
        <taxon>Archaea</taxon>
        <taxon>Methanobacteriati</taxon>
        <taxon>Methanobacteriota</taxon>
        <taxon>Stenosarchaea group</taxon>
        <taxon>Halobacteria</taxon>
        <taxon>Halobacteriales</taxon>
        <taxon>Haloferacaceae</taxon>
        <taxon>Haloquadratum</taxon>
    </lineage>
</organism>
<dbReference type="GeneID" id="12448162"/>
<comment type="function">
    <text evidence="4">This protein is one of the early assembly proteins of the 50S ribosomal subunit, although it is not seen to bind rRNA by itself. It is important during the early stages of 50S assembly.</text>
</comment>
<dbReference type="GO" id="GO:0017148">
    <property type="term" value="P:negative regulation of translation"/>
    <property type="evidence" value="ECO:0007669"/>
    <property type="project" value="TreeGrafter"/>
</dbReference>
<dbReference type="Gene3D" id="3.90.1180.10">
    <property type="entry name" value="Ribosomal protein L13"/>
    <property type="match status" value="1"/>
</dbReference>
<dbReference type="CDD" id="cd00392">
    <property type="entry name" value="Ribosomal_L13"/>
    <property type="match status" value="1"/>
</dbReference>
<evidence type="ECO:0000256" key="1">
    <source>
        <dbReference type="ARBA" id="ARBA00006227"/>
    </source>
</evidence>
<dbReference type="NCBIfam" id="NF005004">
    <property type="entry name" value="PRK06394.1"/>
    <property type="match status" value="1"/>
</dbReference>
<dbReference type="EMBL" id="FR746099">
    <property type="protein sequence ID" value="CCC41125.1"/>
    <property type="molecule type" value="Genomic_DNA"/>
</dbReference>
<dbReference type="KEGG" id="hwc:Hqrw_3354"/>